<feature type="region of interest" description="Disordered" evidence="1">
    <location>
        <begin position="539"/>
        <end position="567"/>
    </location>
</feature>
<dbReference type="AlphaFoldDB" id="A0A1X0NPU8"/>
<dbReference type="OrthoDB" id="253076at2759"/>
<feature type="compositionally biased region" description="Low complexity" evidence="1">
    <location>
        <begin position="546"/>
        <end position="567"/>
    </location>
</feature>
<feature type="compositionally biased region" description="Low complexity" evidence="1">
    <location>
        <begin position="860"/>
        <end position="893"/>
    </location>
</feature>
<gene>
    <name evidence="2" type="ORF">TM35_000261590</name>
</gene>
<feature type="compositionally biased region" description="Polar residues" evidence="1">
    <location>
        <begin position="1131"/>
        <end position="1152"/>
    </location>
</feature>
<feature type="compositionally biased region" description="Basic residues" evidence="1">
    <location>
        <begin position="844"/>
        <end position="859"/>
    </location>
</feature>
<feature type="region of interest" description="Disordered" evidence="1">
    <location>
        <begin position="181"/>
        <end position="221"/>
    </location>
</feature>
<comment type="caution">
    <text evidence="2">The sequence shown here is derived from an EMBL/GenBank/DDBJ whole genome shotgun (WGS) entry which is preliminary data.</text>
</comment>
<organism evidence="2 3">
    <name type="scientific">Trypanosoma theileri</name>
    <dbReference type="NCBI Taxonomy" id="67003"/>
    <lineage>
        <taxon>Eukaryota</taxon>
        <taxon>Discoba</taxon>
        <taxon>Euglenozoa</taxon>
        <taxon>Kinetoplastea</taxon>
        <taxon>Metakinetoplastina</taxon>
        <taxon>Trypanosomatida</taxon>
        <taxon>Trypanosomatidae</taxon>
        <taxon>Trypanosoma</taxon>
    </lineage>
</organism>
<feature type="region of interest" description="Disordered" evidence="1">
    <location>
        <begin position="254"/>
        <end position="275"/>
    </location>
</feature>
<dbReference type="GeneID" id="39987676"/>
<name>A0A1X0NPU8_9TRYP</name>
<proteinExistence type="predicted"/>
<dbReference type="PANTHER" id="PTHR35614:SF6">
    <property type="match status" value="1"/>
</dbReference>
<feature type="region of interest" description="Disordered" evidence="1">
    <location>
        <begin position="1124"/>
        <end position="1166"/>
    </location>
</feature>
<feature type="compositionally biased region" description="Polar residues" evidence="1">
    <location>
        <begin position="432"/>
        <end position="441"/>
    </location>
</feature>
<sequence>MGAVPSRESLQRGLCPIPNYGQRQQIILIPLTKEFFPSADCPLMEQFCEARNDPFVRYYHCYGEDLTPNSNNHDNNNNDNNKKKKKDEKKKEDCECAMDEWSAETFPSSTCTPAALYDAYVCRAGESQLFDTDQAMFTSYAENPQQLRPIPCAVAFAYHPGGTPHSTTTTTGPVLGCGNNNTQDNHEDGDIPHGVAGDDGEGSVRSVGAAQENHPSSSSTHAVVHNGSVVRGCVDVCGWRVHVVGFFGDVSALHPASPTTTTTTPTRNNNNNNNNINESVMRLQMFISKSVGDHNCMHVLYAALYTYVIQWREAAMNALRECRSLSETITQEESSPTSLSDTAVTLKTLNEIEIENENENNNNDDDDDDEMTWPPLCDVITTCRRSNVPMLCFQRSVRAMFMGMGIVSEDVRNTSLSEMDNVSTSLEANNTTTLHEQSAVSKSAPLGISRSDGSEEETRVHYNTTDGGALEEKFMTMWLEDNILFARIPEEVASSAVHYVVDCISRNEHPLGVLQTKLSQHPSPPPLVGSYEIGIRQSTSHAENGNSSHSSNINNTTTTATTITTNTSMGLTGNDIVNERAFKVVKGTCTVRIAVPQFPDELVVVESWPEEGISVSELKALACKHMNTHLYWVVGVSEAAQRTAAATFAAWKSNEMPIEISNTHTESIVKTTDSITSTTMIMTMSVGESLHLVAFSSKTEEQNPRCPSSSPTTNPQHKPKQNKEKEEEEEQQQQHQKQQQEGILERGRFPLEELLLAELRNTSKQAREADVHAPNWVRCSDKARTHAGVQVPTPPADSTDISETQAFMAAVAQLVGDGPLCLWRVPLTTGAVRVIAVTPKFVRPTRKKRIRRRPAHQRTHNNTTTNTTNNNTTNNNTNNNNTNNTNTNTNHSNSNKKKNDDNTLFTTMDRMDAAQELSLIREHAIKEQIRHIPSPPLSHQQNLHIRVKSDHIHSGFTAPFLGLSMKAKNAFPTPTFGDNLTEQQSNDATGGDYHKRSLTQVSCVSSTFSSHAPPWDGTVNFWPSSGTNDQMCFSPTTLPCPTGNLSLSPQQLRIQPFENTMDHRINGVFCLGDQSLSSHFDMGSPSHANGGFNDFNAFLISSRSGTPSERDGRANGAINVTVHHGRPHYRTPSSINFSDTASNHDGSTAKGHTTTNTTKPQSLYGDTFRLDWRRSKQQDD</sequence>
<feature type="region of interest" description="Disordered" evidence="1">
    <location>
        <begin position="696"/>
        <end position="745"/>
    </location>
</feature>
<feature type="region of interest" description="Disordered" evidence="1">
    <location>
        <begin position="69"/>
        <end position="89"/>
    </location>
</feature>
<protein>
    <submittedName>
        <fullName evidence="2">Uncharacterized protein</fullName>
    </submittedName>
</protein>
<dbReference type="RefSeq" id="XP_028880773.1">
    <property type="nucleotide sequence ID" value="XM_029027896.1"/>
</dbReference>
<feature type="region of interest" description="Disordered" evidence="1">
    <location>
        <begin position="432"/>
        <end position="462"/>
    </location>
</feature>
<evidence type="ECO:0000313" key="2">
    <source>
        <dbReference type="EMBL" id="ORC86707.1"/>
    </source>
</evidence>
<evidence type="ECO:0000313" key="3">
    <source>
        <dbReference type="Proteomes" id="UP000192257"/>
    </source>
</evidence>
<dbReference type="EMBL" id="NBCO01000026">
    <property type="protein sequence ID" value="ORC86707.1"/>
    <property type="molecule type" value="Genomic_DNA"/>
</dbReference>
<feature type="region of interest" description="Disordered" evidence="1">
    <location>
        <begin position="844"/>
        <end position="903"/>
    </location>
</feature>
<accession>A0A1X0NPU8</accession>
<dbReference type="VEuPathDB" id="TriTrypDB:TM35_000261590"/>
<keyword evidence="3" id="KW-1185">Reference proteome</keyword>
<feature type="compositionally biased region" description="Low complexity" evidence="1">
    <location>
        <begin position="259"/>
        <end position="275"/>
    </location>
</feature>
<dbReference type="PANTHER" id="PTHR35614">
    <property type="match status" value="1"/>
</dbReference>
<evidence type="ECO:0000256" key="1">
    <source>
        <dbReference type="SAM" id="MobiDB-lite"/>
    </source>
</evidence>
<dbReference type="Proteomes" id="UP000192257">
    <property type="component" value="Unassembled WGS sequence"/>
</dbReference>
<reference evidence="2 3" key="1">
    <citation type="submission" date="2017-03" db="EMBL/GenBank/DDBJ databases">
        <title>An alternative strategy for trypanosome survival in the mammalian bloodstream revealed through genome and transcriptome analysis of the ubiquitous bovine parasite Trypanosoma (Megatrypanum) theileri.</title>
        <authorList>
            <person name="Kelly S."/>
            <person name="Ivens A."/>
            <person name="Mott A."/>
            <person name="O'Neill E."/>
            <person name="Emms D."/>
            <person name="Macleod O."/>
            <person name="Voorheis P."/>
            <person name="Matthews J."/>
            <person name="Matthews K."/>
            <person name="Carrington M."/>
        </authorList>
    </citation>
    <scope>NUCLEOTIDE SEQUENCE [LARGE SCALE GENOMIC DNA]</scope>
    <source>
        <strain evidence="2">Edinburgh</strain>
    </source>
</reference>